<dbReference type="AlphaFoldDB" id="A0A815MJK1"/>
<dbReference type="OrthoDB" id="5566667at2759"/>
<reference evidence="3" key="1">
    <citation type="submission" date="2021-02" db="EMBL/GenBank/DDBJ databases">
        <authorList>
            <person name="Nowell W R."/>
        </authorList>
    </citation>
    <scope>NUCLEOTIDE SEQUENCE</scope>
</reference>
<accession>A0A815MJK1</accession>
<dbReference type="EMBL" id="CAJNOJ010000371">
    <property type="protein sequence ID" value="CAF1421503.1"/>
    <property type="molecule type" value="Genomic_DNA"/>
</dbReference>
<dbReference type="PANTHER" id="PTHR21448">
    <property type="entry name" value="SMOOTH MUSCLE MYOSIN HEAVY CHAIN-RELATED"/>
    <property type="match status" value="1"/>
</dbReference>
<protein>
    <recommendedName>
        <fullName evidence="2">Protein phosphatase 1 regulatory subunit 21 N-terminal domain-containing protein</fullName>
    </recommendedName>
</protein>
<evidence type="ECO:0000313" key="3">
    <source>
        <dbReference type="EMBL" id="CAF1421503.1"/>
    </source>
</evidence>
<dbReference type="SMART" id="SM01254">
    <property type="entry name" value="KLRAQ"/>
    <property type="match status" value="1"/>
</dbReference>
<dbReference type="Gene3D" id="1.10.287.1490">
    <property type="match status" value="1"/>
</dbReference>
<feature type="coiled-coil region" evidence="1">
    <location>
        <begin position="330"/>
        <end position="389"/>
    </location>
</feature>
<name>A0A815MJK1_ADIRI</name>
<dbReference type="GO" id="GO:0005769">
    <property type="term" value="C:early endosome"/>
    <property type="evidence" value="ECO:0007669"/>
    <property type="project" value="TreeGrafter"/>
</dbReference>
<evidence type="ECO:0000259" key="2">
    <source>
        <dbReference type="SMART" id="SM01254"/>
    </source>
</evidence>
<organism evidence="3 4">
    <name type="scientific">Adineta ricciae</name>
    <name type="common">Rotifer</name>
    <dbReference type="NCBI Taxonomy" id="249248"/>
    <lineage>
        <taxon>Eukaryota</taxon>
        <taxon>Metazoa</taxon>
        <taxon>Spiralia</taxon>
        <taxon>Gnathifera</taxon>
        <taxon>Rotifera</taxon>
        <taxon>Eurotatoria</taxon>
        <taxon>Bdelloidea</taxon>
        <taxon>Adinetida</taxon>
        <taxon>Adinetidae</taxon>
        <taxon>Adineta</taxon>
    </lineage>
</organism>
<dbReference type="Proteomes" id="UP000663852">
    <property type="component" value="Unassembled WGS sequence"/>
</dbReference>
<feature type="coiled-coil region" evidence="1">
    <location>
        <begin position="256"/>
        <end position="283"/>
    </location>
</feature>
<evidence type="ECO:0000256" key="1">
    <source>
        <dbReference type="SAM" id="Coils"/>
    </source>
</evidence>
<dbReference type="GO" id="GO:0016020">
    <property type="term" value="C:membrane"/>
    <property type="evidence" value="ECO:0007669"/>
    <property type="project" value="TreeGrafter"/>
</dbReference>
<dbReference type="PANTHER" id="PTHR21448:SF0">
    <property type="entry name" value="PROTEIN PHOSPHATASE 1 REGULATORY SUBUNIT 21"/>
    <property type="match status" value="1"/>
</dbReference>
<gene>
    <name evidence="3" type="ORF">EDS130_LOCUS37518</name>
</gene>
<dbReference type="InterPro" id="IPR019343">
    <property type="entry name" value="PPP1R21_N"/>
</dbReference>
<dbReference type="InterPro" id="IPR040024">
    <property type="entry name" value="PPP1R21"/>
</dbReference>
<comment type="caution">
    <text evidence="3">The sequence shown here is derived from an EMBL/GenBank/DDBJ whole genome shotgun (WGS) entry which is preliminary data.</text>
</comment>
<sequence>MNTTEVRVKSLRTKQVYVLEVNEDNAVKMEDVHRFFLNATGLGYLNENNEIRTLKVDAASQKIFPRTNEQWETNIDYIPCYPEAAPVQTPSSASPPRSCFSFDQDTSISELIYKCLIDTFMFLFMNNRRFSQTYSPDERIKLSCDHYLSNPWNDICDLYVPEHEYAKAPFCAAELLLLINPHKHLNHERYAFIRYSQDVEMDLQNKYQILASEFSKVRGQVTVLKKAVIDEQTKNQQFQEEINRRDQNIRRNGQEIETLTFLNTQLQSRLEVLQQELKEYESHSKLKKTSSNKAVANHSFSNNILAQELELKIQQFEAMHRRVYELEKQISDTETERMNHRTNIEQLQNQMAEMQESHQRARDEYERILKQVKHENELLNDQVKQHLTDPPTNAVVSRKSSILNAQSKTTTEASSIPQPEILLYKYLIGWRDAFTELTIYIEERLKNNDRASENNEKMAQTVKAFQQHAENFLAELKIRFFDGQCLLENNNTIGFAELFSMFVSSCEKVLAFAIKSVCDEPTVSSSSGNQDKVYEKINALNSVLNQLFQKWASNLS</sequence>
<proteinExistence type="predicted"/>
<feature type="domain" description="Protein phosphatase 1 regulatory subunit 21 N-terminal" evidence="2">
    <location>
        <begin position="208"/>
        <end position="309"/>
    </location>
</feature>
<dbReference type="Pfam" id="PF10205">
    <property type="entry name" value="KLRAQ"/>
    <property type="match status" value="1"/>
</dbReference>
<evidence type="ECO:0000313" key="4">
    <source>
        <dbReference type="Proteomes" id="UP000663852"/>
    </source>
</evidence>
<keyword evidence="1" id="KW-0175">Coiled coil</keyword>